<keyword evidence="7 8" id="KW-0472">Membrane</keyword>
<accession>A0A916J0X1</accession>
<dbReference type="RefSeq" id="WP_220634714.1">
    <property type="nucleotide sequence ID" value="NZ_CAJQUM010000001.1"/>
</dbReference>
<sequence length="369" mass="40826">MWRRILALTIKEFLTLLKDKRSRVVIIVPPLIQLIVFGYAATFDLKQVPFAVFNEDSGIVSRQVIAAFRGSPSFEEVEQLTQDREIVPMIDSKQALLVIRIGSRFSAEVLNGHPAPIQIMVDGRNSNTAQLAVNYAQLIIKQFNTDWVASHGGRPPPAVIETRAWFNPNLESRWFFVPGIVGLLTLLVTMLVTALSVAREREQGTFDQLLVTPLRPVEILLGKALPSFVIGIAEATVIILVAVFWFHVPLLGSLLTLYTGIVLFLLSAIGLGLMISSLAVTQQQGLLGAFFFMVPAIILSGFATPIENMPSLVQDLTLLNPLRYFLVVLRGVFLEGTPFHLLIHPFVAMASIGAVALTSAAWLFRHRMY</sequence>
<dbReference type="Gene3D" id="3.40.1710.10">
    <property type="entry name" value="abc type-2 transporter like domain"/>
    <property type="match status" value="1"/>
</dbReference>
<dbReference type="InterPro" id="IPR000412">
    <property type="entry name" value="ABC_2_transport"/>
</dbReference>
<evidence type="ECO:0000256" key="8">
    <source>
        <dbReference type="RuleBase" id="RU361157"/>
    </source>
</evidence>
<evidence type="ECO:0000256" key="6">
    <source>
        <dbReference type="ARBA" id="ARBA00022989"/>
    </source>
</evidence>
<feature type="transmembrane region" description="Helical" evidence="8">
    <location>
        <begin position="342"/>
        <end position="364"/>
    </location>
</feature>
<dbReference type="PANTHER" id="PTHR30294:SF44">
    <property type="entry name" value="MULTIDRUG ABC TRANSPORTER PERMEASE YBHR-RELATED"/>
    <property type="match status" value="1"/>
</dbReference>
<keyword evidence="3 8" id="KW-0813">Transport</keyword>
<evidence type="ECO:0000256" key="2">
    <source>
        <dbReference type="ARBA" id="ARBA00007783"/>
    </source>
</evidence>
<dbReference type="GO" id="GO:0043190">
    <property type="term" value="C:ATP-binding cassette (ABC) transporter complex"/>
    <property type="evidence" value="ECO:0007669"/>
    <property type="project" value="InterPro"/>
</dbReference>
<dbReference type="InterPro" id="IPR047817">
    <property type="entry name" value="ABC2_TM_bact-type"/>
</dbReference>
<feature type="transmembrane region" description="Helical" evidence="8">
    <location>
        <begin position="175"/>
        <end position="198"/>
    </location>
</feature>
<feature type="transmembrane region" description="Helical" evidence="8">
    <location>
        <begin position="254"/>
        <end position="274"/>
    </location>
</feature>
<dbReference type="EMBL" id="CAJQUM010000001">
    <property type="protein sequence ID" value="CAG4882660.1"/>
    <property type="molecule type" value="Genomic_DNA"/>
</dbReference>
<reference evidence="10" key="1">
    <citation type="submission" date="2021-04" db="EMBL/GenBank/DDBJ databases">
        <authorList>
            <person name="Hornung B."/>
        </authorList>
    </citation>
    <scope>NUCLEOTIDE SEQUENCE</scope>
    <source>
        <strain evidence="10">G5G6</strain>
    </source>
</reference>
<evidence type="ECO:0000313" key="10">
    <source>
        <dbReference type="EMBL" id="CAG4882660.1"/>
    </source>
</evidence>
<dbReference type="Pfam" id="PF12698">
    <property type="entry name" value="ABC2_membrane_3"/>
    <property type="match status" value="1"/>
</dbReference>
<dbReference type="InterPro" id="IPR051449">
    <property type="entry name" value="ABC-2_transporter_component"/>
</dbReference>
<organism evidence="10 11">
    <name type="scientific">Georgfuchsia toluolica</name>
    <dbReference type="NCBI Taxonomy" id="424218"/>
    <lineage>
        <taxon>Bacteria</taxon>
        <taxon>Pseudomonadati</taxon>
        <taxon>Pseudomonadota</taxon>
        <taxon>Betaproteobacteria</taxon>
        <taxon>Nitrosomonadales</taxon>
        <taxon>Sterolibacteriaceae</taxon>
        <taxon>Georgfuchsia</taxon>
    </lineage>
</organism>
<gene>
    <name evidence="10" type="ORF">GTOL_10542</name>
</gene>
<keyword evidence="5 8" id="KW-0812">Transmembrane</keyword>
<evidence type="ECO:0000256" key="3">
    <source>
        <dbReference type="ARBA" id="ARBA00022448"/>
    </source>
</evidence>
<dbReference type="Proteomes" id="UP000742786">
    <property type="component" value="Unassembled WGS sequence"/>
</dbReference>
<evidence type="ECO:0000256" key="5">
    <source>
        <dbReference type="ARBA" id="ARBA00022692"/>
    </source>
</evidence>
<feature type="transmembrane region" description="Helical" evidence="8">
    <location>
        <begin position="21"/>
        <end position="41"/>
    </location>
</feature>
<dbReference type="PANTHER" id="PTHR30294">
    <property type="entry name" value="MEMBRANE COMPONENT OF ABC TRANSPORTER YHHJ-RELATED"/>
    <property type="match status" value="1"/>
</dbReference>
<dbReference type="PROSITE" id="PS51012">
    <property type="entry name" value="ABC_TM2"/>
    <property type="match status" value="1"/>
</dbReference>
<keyword evidence="6 8" id="KW-1133">Transmembrane helix</keyword>
<dbReference type="AlphaFoldDB" id="A0A916J0X1"/>
<feature type="transmembrane region" description="Helical" evidence="8">
    <location>
        <begin position="286"/>
        <end position="306"/>
    </location>
</feature>
<feature type="transmembrane region" description="Helical" evidence="8">
    <location>
        <begin position="219"/>
        <end position="248"/>
    </location>
</feature>
<proteinExistence type="inferred from homology"/>
<comment type="subcellular location">
    <subcellularLocation>
        <location evidence="8">Cell inner membrane</location>
        <topology evidence="8">Multi-pass membrane protein</topology>
    </subcellularLocation>
    <subcellularLocation>
        <location evidence="1">Cell membrane</location>
        <topology evidence="1">Multi-pass membrane protein</topology>
    </subcellularLocation>
</comment>
<feature type="domain" description="ABC transmembrane type-2" evidence="9">
    <location>
        <begin position="129"/>
        <end position="367"/>
    </location>
</feature>
<keyword evidence="11" id="KW-1185">Reference proteome</keyword>
<dbReference type="PRINTS" id="PR00164">
    <property type="entry name" value="ABC2TRNSPORT"/>
</dbReference>
<evidence type="ECO:0000259" key="9">
    <source>
        <dbReference type="PROSITE" id="PS51012"/>
    </source>
</evidence>
<comment type="caution">
    <text evidence="10">The sequence shown here is derived from an EMBL/GenBank/DDBJ whole genome shotgun (WGS) entry which is preliminary data.</text>
</comment>
<name>A0A916J0X1_9PROT</name>
<evidence type="ECO:0000256" key="7">
    <source>
        <dbReference type="ARBA" id="ARBA00023136"/>
    </source>
</evidence>
<evidence type="ECO:0000256" key="4">
    <source>
        <dbReference type="ARBA" id="ARBA00022475"/>
    </source>
</evidence>
<dbReference type="GO" id="GO:0140359">
    <property type="term" value="F:ABC-type transporter activity"/>
    <property type="evidence" value="ECO:0007669"/>
    <property type="project" value="InterPro"/>
</dbReference>
<comment type="similarity">
    <text evidence="2 8">Belongs to the ABC-2 integral membrane protein family.</text>
</comment>
<evidence type="ECO:0000313" key="11">
    <source>
        <dbReference type="Proteomes" id="UP000742786"/>
    </source>
</evidence>
<evidence type="ECO:0000256" key="1">
    <source>
        <dbReference type="ARBA" id="ARBA00004651"/>
    </source>
</evidence>
<dbReference type="InterPro" id="IPR013525">
    <property type="entry name" value="ABC2_TM"/>
</dbReference>
<keyword evidence="4 8" id="KW-1003">Cell membrane</keyword>
<protein>
    <recommendedName>
        <fullName evidence="8">Transport permease protein</fullName>
    </recommendedName>
</protein>